<dbReference type="GeneID" id="19948378"/>
<protein>
    <recommendedName>
        <fullName evidence="4">RING-type E3 ubiquitin transferase</fullName>
        <ecNumber evidence="4">2.3.2.27</ecNumber>
    </recommendedName>
</protein>
<dbReference type="STRING" id="1156394.T0RWU8"/>
<dbReference type="InterPro" id="IPR011016">
    <property type="entry name" value="Znf_RING-CH"/>
</dbReference>
<evidence type="ECO:0000256" key="3">
    <source>
        <dbReference type="ARBA" id="ARBA00004906"/>
    </source>
</evidence>
<keyword evidence="6 14" id="KW-0812">Transmembrane</keyword>
<feature type="compositionally biased region" description="Acidic residues" evidence="13">
    <location>
        <begin position="243"/>
        <end position="264"/>
    </location>
</feature>
<feature type="compositionally biased region" description="Basic residues" evidence="13">
    <location>
        <begin position="341"/>
        <end position="353"/>
    </location>
</feature>
<evidence type="ECO:0000256" key="5">
    <source>
        <dbReference type="ARBA" id="ARBA00022679"/>
    </source>
</evidence>
<evidence type="ECO:0000256" key="7">
    <source>
        <dbReference type="ARBA" id="ARBA00022723"/>
    </source>
</evidence>
<evidence type="ECO:0000256" key="4">
    <source>
        <dbReference type="ARBA" id="ARBA00012483"/>
    </source>
</evidence>
<gene>
    <name evidence="16" type="ORF">SDRG_07651</name>
</gene>
<dbReference type="RefSeq" id="XP_008611719.1">
    <property type="nucleotide sequence ID" value="XM_008613497.1"/>
</dbReference>
<name>T0RWU8_SAPDV</name>
<evidence type="ECO:0000256" key="11">
    <source>
        <dbReference type="ARBA" id="ARBA00022989"/>
    </source>
</evidence>
<evidence type="ECO:0000256" key="1">
    <source>
        <dbReference type="ARBA" id="ARBA00000900"/>
    </source>
</evidence>
<feature type="transmembrane region" description="Helical" evidence="14">
    <location>
        <begin position="475"/>
        <end position="498"/>
    </location>
</feature>
<dbReference type="OrthoDB" id="264354at2759"/>
<keyword evidence="10" id="KW-0862">Zinc</keyword>
<dbReference type="EC" id="2.3.2.27" evidence="4"/>
<dbReference type="Gene3D" id="3.30.40.10">
    <property type="entry name" value="Zinc/RING finger domain, C3HC4 (zinc finger)"/>
    <property type="match status" value="1"/>
</dbReference>
<dbReference type="Proteomes" id="UP000030762">
    <property type="component" value="Unassembled WGS sequence"/>
</dbReference>
<evidence type="ECO:0000256" key="14">
    <source>
        <dbReference type="SAM" id="Phobius"/>
    </source>
</evidence>
<feature type="transmembrane region" description="Helical" evidence="14">
    <location>
        <begin position="632"/>
        <end position="651"/>
    </location>
</feature>
<dbReference type="Pfam" id="PF12906">
    <property type="entry name" value="RINGv"/>
    <property type="match status" value="1"/>
</dbReference>
<feature type="transmembrane region" description="Helical" evidence="14">
    <location>
        <begin position="921"/>
        <end position="941"/>
    </location>
</feature>
<feature type="transmembrane region" description="Helical" evidence="14">
    <location>
        <begin position="1023"/>
        <end position="1047"/>
    </location>
</feature>
<feature type="transmembrane region" description="Helical" evidence="14">
    <location>
        <begin position="793"/>
        <end position="818"/>
    </location>
</feature>
<comment type="pathway">
    <text evidence="3">Protein modification; protein ubiquitination.</text>
</comment>
<feature type="transmembrane region" description="Helical" evidence="14">
    <location>
        <begin position="92"/>
        <end position="115"/>
    </location>
</feature>
<keyword evidence="5" id="KW-0808">Transferase</keyword>
<feature type="transmembrane region" description="Helical" evidence="14">
    <location>
        <begin position="671"/>
        <end position="692"/>
    </location>
</feature>
<proteinExistence type="predicted"/>
<evidence type="ECO:0000256" key="8">
    <source>
        <dbReference type="ARBA" id="ARBA00022771"/>
    </source>
</evidence>
<comment type="subcellular location">
    <subcellularLocation>
        <location evidence="2">Membrane</location>
        <topology evidence="2">Multi-pass membrane protein</topology>
    </subcellularLocation>
</comment>
<reference evidence="16 17" key="1">
    <citation type="submission" date="2012-04" db="EMBL/GenBank/DDBJ databases">
        <title>The Genome Sequence of Saprolegnia declina VS20.</title>
        <authorList>
            <consortium name="The Broad Institute Genome Sequencing Platform"/>
            <person name="Russ C."/>
            <person name="Nusbaum C."/>
            <person name="Tyler B."/>
            <person name="van West P."/>
            <person name="Dieguez-Uribeondo J."/>
            <person name="de Bruijn I."/>
            <person name="Tripathy S."/>
            <person name="Jiang R."/>
            <person name="Young S.K."/>
            <person name="Zeng Q."/>
            <person name="Gargeya S."/>
            <person name="Fitzgerald M."/>
            <person name="Haas B."/>
            <person name="Abouelleil A."/>
            <person name="Alvarado L."/>
            <person name="Arachchi H.M."/>
            <person name="Berlin A."/>
            <person name="Chapman S.B."/>
            <person name="Goldberg J."/>
            <person name="Griggs A."/>
            <person name="Gujja S."/>
            <person name="Hansen M."/>
            <person name="Howarth C."/>
            <person name="Imamovic A."/>
            <person name="Larimer J."/>
            <person name="McCowen C."/>
            <person name="Montmayeur A."/>
            <person name="Murphy C."/>
            <person name="Neiman D."/>
            <person name="Pearson M."/>
            <person name="Priest M."/>
            <person name="Roberts A."/>
            <person name="Saif S."/>
            <person name="Shea T."/>
            <person name="Sisk P."/>
            <person name="Sykes S."/>
            <person name="Wortman J."/>
            <person name="Nusbaum C."/>
            <person name="Birren B."/>
        </authorList>
    </citation>
    <scope>NUCLEOTIDE SEQUENCE [LARGE SCALE GENOMIC DNA]</scope>
    <source>
        <strain evidence="16 17">VS20</strain>
    </source>
</reference>
<keyword evidence="8" id="KW-0863">Zinc-finger</keyword>
<evidence type="ECO:0000256" key="12">
    <source>
        <dbReference type="ARBA" id="ARBA00023136"/>
    </source>
</evidence>
<keyword evidence="11 14" id="KW-1133">Transmembrane helix</keyword>
<keyword evidence="17" id="KW-1185">Reference proteome</keyword>
<accession>T0RWU8</accession>
<feature type="region of interest" description="Disordered" evidence="13">
    <location>
        <begin position="233"/>
        <end position="292"/>
    </location>
</feature>
<dbReference type="AlphaFoldDB" id="T0RWU8"/>
<feature type="transmembrane region" description="Helical" evidence="14">
    <location>
        <begin position="568"/>
        <end position="592"/>
    </location>
</feature>
<dbReference type="EMBL" id="JH767153">
    <property type="protein sequence ID" value="EQC34847.1"/>
    <property type="molecule type" value="Genomic_DNA"/>
</dbReference>
<feature type="transmembrane region" description="Helical" evidence="14">
    <location>
        <begin position="885"/>
        <end position="909"/>
    </location>
</feature>
<dbReference type="VEuPathDB" id="FungiDB:SDRG_07651"/>
<dbReference type="GO" id="GO:0008270">
    <property type="term" value="F:zinc ion binding"/>
    <property type="evidence" value="ECO:0007669"/>
    <property type="project" value="UniProtKB-KW"/>
</dbReference>
<evidence type="ECO:0000259" key="15">
    <source>
        <dbReference type="PROSITE" id="PS51292"/>
    </source>
</evidence>
<dbReference type="InParanoid" id="T0RWU8"/>
<sequence length="1102" mass="124353">MEYDEEECRVCRGEAEEGRRLFAPCRCSGSIRYVHSDCLTEWLAISKKEVCELCGYTFSFRPLYADGCPETLPAGELFLSLAIVALKKWLPLAIRAILVVIAWALVAPWCTSWLYRLWLLRAATMGSVNFNDRVQTVEVLFDDVFSGLILIVVVVCSFLSLMSLADFLRFNMDQIQDDIDADADVPEEVHLRQRAMLVAQELEMHGLQDAEGNRRGDNFMRLIERVDGVDEWIPERGHRDDHSDDSDDDDDDDSGDEDDDSDDEIQPRRRHVRPVANLPHLNLPRGPPLVPPRRVVRVREDDNLPLFEEAIQQIPHAAVFRPHVARNIRPDPRIVEAVNRGNRRRRGGVRPRRPVNNNNNEPPPQDQWDDDMEHMEINIAMDELVGFRGPLYLLVRNVSWFLAFNGAYLGIFAFIPYTLGSTIVSTLSKFTSALPPLDPSILEGPVEAMSPLYRIINLVLNSTETTRLHGDCLQLVDLGTCALGYFSFCGTIVLWRVLVSTISSYNHRPLLAGLLWFLSCLNAVVKVSTLLLLKMILLPILLGIGMDVATLQLFLVDPWDRLSYCMEHMLATLLVHWVLGITFMLFVTVAVLQMREVLHPDILAATIRPQEANPDILKALLSEKSIKHARRMLLSLAIYAALLLLLVHLPVRAAYSVAPSLFPLQLRFYHLFAPLQVPLELVLAHMTILAVLETYKNEIGTFQYKYMLRMCARLGLTEYLLPRVPALPGAGVDAIVLTVPPLTFNPHHDAPAAEQRYYGARYLPWPEEGLVDPTVMEYNLLPRQFPSNVPLRLSLLVLSCWLTTVGIIGMATLGPLFIGRTSIALLERFCGVQHDSLAFATGIFVMWVLLSGCKALRILRIPDRDVHHRLQNGGYRVPPSTRSSLVGLVLSWAVVLPLMLGLLSALWMTPLASQWPTLLEMLGFGFVTLHAGAWVVCCLELKKRRRHNNNDDDDPNAHVGDRWDELSRAPPGVVTSLRLAYEQLCFHVRAHEVGIDGDDRAMDDLSAKCFDGVAFRNKVVRPLAYGFFMCLVLPWLVCKLDALLAWSHLPERIVYRLAFATQLVGAGIVLAKPCVGRWVQTLHDSVRDERYLIGKELNDMVR</sequence>
<feature type="domain" description="RING-CH-type" evidence="15">
    <location>
        <begin position="1"/>
        <end position="61"/>
    </location>
</feature>
<evidence type="ECO:0000313" key="16">
    <source>
        <dbReference type="EMBL" id="EQC34847.1"/>
    </source>
</evidence>
<feature type="transmembrane region" description="Helical" evidence="14">
    <location>
        <begin position="1053"/>
        <end position="1071"/>
    </location>
</feature>
<feature type="compositionally biased region" description="Basic and acidic residues" evidence="13">
    <location>
        <begin position="233"/>
        <end position="242"/>
    </location>
</feature>
<dbReference type="SMART" id="SM00744">
    <property type="entry name" value="RINGv"/>
    <property type="match status" value="1"/>
</dbReference>
<dbReference type="OMA" id="WLHYSLV"/>
<evidence type="ECO:0000313" key="17">
    <source>
        <dbReference type="Proteomes" id="UP000030762"/>
    </source>
</evidence>
<feature type="transmembrane region" description="Helical" evidence="14">
    <location>
        <begin position="510"/>
        <end position="529"/>
    </location>
</feature>
<dbReference type="CDD" id="cd16702">
    <property type="entry name" value="RING_CH-C4HC3_MARCH6"/>
    <property type="match status" value="1"/>
</dbReference>
<dbReference type="PANTHER" id="PTHR13145">
    <property type="entry name" value="SSM4 PROTEIN"/>
    <property type="match status" value="1"/>
</dbReference>
<evidence type="ECO:0000256" key="13">
    <source>
        <dbReference type="SAM" id="MobiDB-lite"/>
    </source>
</evidence>
<feature type="region of interest" description="Disordered" evidence="13">
    <location>
        <begin position="338"/>
        <end position="369"/>
    </location>
</feature>
<dbReference type="SUPFAM" id="SSF57850">
    <property type="entry name" value="RING/U-box"/>
    <property type="match status" value="1"/>
</dbReference>
<evidence type="ECO:0000256" key="9">
    <source>
        <dbReference type="ARBA" id="ARBA00022786"/>
    </source>
</evidence>
<dbReference type="PROSITE" id="PS51292">
    <property type="entry name" value="ZF_RING_CH"/>
    <property type="match status" value="1"/>
</dbReference>
<feature type="transmembrane region" description="Helical" evidence="14">
    <location>
        <begin position="838"/>
        <end position="859"/>
    </location>
</feature>
<evidence type="ECO:0000256" key="10">
    <source>
        <dbReference type="ARBA" id="ARBA00022833"/>
    </source>
</evidence>
<comment type="catalytic activity">
    <reaction evidence="1">
        <text>S-ubiquitinyl-[E2 ubiquitin-conjugating enzyme]-L-cysteine + [acceptor protein]-L-lysine = [E2 ubiquitin-conjugating enzyme]-L-cysteine + N(6)-ubiquitinyl-[acceptor protein]-L-lysine.</text>
        <dbReference type="EC" id="2.3.2.27"/>
    </reaction>
</comment>
<organism evidence="16 17">
    <name type="scientific">Saprolegnia diclina (strain VS20)</name>
    <dbReference type="NCBI Taxonomy" id="1156394"/>
    <lineage>
        <taxon>Eukaryota</taxon>
        <taxon>Sar</taxon>
        <taxon>Stramenopiles</taxon>
        <taxon>Oomycota</taxon>
        <taxon>Saprolegniomycetes</taxon>
        <taxon>Saprolegniales</taxon>
        <taxon>Saprolegniaceae</taxon>
        <taxon>Saprolegnia</taxon>
    </lineage>
</organism>
<keyword evidence="7" id="KW-0479">Metal-binding</keyword>
<evidence type="ECO:0000256" key="6">
    <source>
        <dbReference type="ARBA" id="ARBA00022692"/>
    </source>
</evidence>
<dbReference type="InterPro" id="IPR013083">
    <property type="entry name" value="Znf_RING/FYVE/PHD"/>
</dbReference>
<evidence type="ECO:0000256" key="2">
    <source>
        <dbReference type="ARBA" id="ARBA00004141"/>
    </source>
</evidence>
<dbReference type="PANTHER" id="PTHR13145:SF0">
    <property type="entry name" value="E3 UBIQUITIN-PROTEIN LIGASE MARCHF6"/>
    <property type="match status" value="1"/>
</dbReference>
<dbReference type="eggNOG" id="KOG1609">
    <property type="taxonomic scope" value="Eukaryota"/>
</dbReference>
<keyword evidence="12 14" id="KW-0472">Membrane</keyword>
<dbReference type="GO" id="GO:0005789">
    <property type="term" value="C:endoplasmic reticulum membrane"/>
    <property type="evidence" value="ECO:0007669"/>
    <property type="project" value="TreeGrafter"/>
</dbReference>
<dbReference type="GO" id="GO:0061630">
    <property type="term" value="F:ubiquitin protein ligase activity"/>
    <property type="evidence" value="ECO:0007669"/>
    <property type="project" value="UniProtKB-EC"/>
</dbReference>
<dbReference type="GO" id="GO:0036503">
    <property type="term" value="P:ERAD pathway"/>
    <property type="evidence" value="ECO:0007669"/>
    <property type="project" value="TreeGrafter"/>
</dbReference>
<feature type="transmembrane region" description="Helical" evidence="14">
    <location>
        <begin position="144"/>
        <end position="165"/>
    </location>
</feature>
<keyword evidence="9" id="KW-0833">Ubl conjugation pathway</keyword>